<dbReference type="Gene3D" id="3.90.770.10">
    <property type="entry name" value="3-hydroxy-3-methylglutaryl-coenzyme A Reductase, Chain A, domain 2"/>
    <property type="match status" value="1"/>
</dbReference>
<dbReference type="eggNOG" id="ENOG502QS1N">
    <property type="taxonomic scope" value="Eukaryota"/>
</dbReference>
<feature type="compositionally biased region" description="Low complexity" evidence="19">
    <location>
        <begin position="1352"/>
        <end position="1361"/>
    </location>
</feature>
<dbReference type="InterPro" id="IPR009029">
    <property type="entry name" value="HMG_CoA_Rdtase_sub-bd_dom_sf"/>
</dbReference>
<dbReference type="VEuPathDB" id="FungiDB:AO090103000311"/>
<dbReference type="InterPro" id="IPR053958">
    <property type="entry name" value="HMGCR/SNAP/NPC1-like_SSD"/>
</dbReference>
<evidence type="ECO:0000256" key="2">
    <source>
        <dbReference type="ARBA" id="ARBA00007661"/>
    </source>
</evidence>
<dbReference type="PANTHER" id="PTHR10572">
    <property type="entry name" value="3-HYDROXY-3-METHYLGLUTARYL-COENZYME A REDUCTASE"/>
    <property type="match status" value="1"/>
</dbReference>
<feature type="transmembrane region" description="Helical" evidence="17">
    <location>
        <begin position="241"/>
        <end position="262"/>
    </location>
</feature>
<dbReference type="InterPro" id="IPR023282">
    <property type="entry name" value="HMG_CoA_Rdtase_N"/>
</dbReference>
<feature type="coiled-coil region" evidence="18">
    <location>
        <begin position="1546"/>
        <end position="1692"/>
    </location>
</feature>
<dbReference type="PROSITE" id="PS50156">
    <property type="entry name" value="SSD"/>
    <property type="match status" value="1"/>
</dbReference>
<dbReference type="Gene3D" id="3.30.70.420">
    <property type="entry name" value="Hydroxymethylglutaryl-CoA reductase, class I/II, NAD/NADP-binding domain"/>
    <property type="match status" value="1"/>
</dbReference>
<dbReference type="CDD" id="cd00643">
    <property type="entry name" value="HMG-CoA_reductase_classI"/>
    <property type="match status" value="1"/>
</dbReference>
<dbReference type="Pfam" id="PF12349">
    <property type="entry name" value="Sterol-sensing"/>
    <property type="match status" value="1"/>
</dbReference>
<sequence length="2047" mass="222955">MAATLIPRKWRATDAEGDTQPSWLKRQVAGGLQSISRRACAHPIHTIVVVALLASTTYVGLIEGSIFDSIRNPKSVAGQVDVDTLLQGGRNLRLGESTSWKWQVEDSLNPVDVEAAQHLALTTFVFPDSTRSDATGPIADEVPIPANASAQQVPHTPNLFSPFSHDSSLAFTLPYAQVSQFLKAVQEIPDSSADEDVGEQKKWIMRAARGPATGPRTVKLWLTDAWSSFVDLIKHAETIDIVIMTLGYLSMHLSFVSLFFSMRRLGSKFWLAGTVLLTGAFAFLFGLLVTTKLGVPINVLLLSEGLPFLVVTIGFEKPIILTRAVLNASADNKRRGGAGPSSQSSPTTAKSIQDSIQTAIREQGFEIVRDYCIEIAILVAGAASGVQGGLKQFCFLAAWILFFDCLLLFTFYTTILCIKLEITRIKRHIALRKALEEDGITHRVAENVASNNDWPQDGSENSDTSIFGRKIKSSNVRRFKILMVGGFVLINVVNLSAIPFRNSALGPVPLLSRVSNVLAPTPIDPFKVAENGLDSIYVTAKSQMTETVVTVIPPIKYKLEYPSVHYAAPGDSQSFDIEYTDQLLDAVGGRVIESLLKSVEDPVISKWIIAALTLSIVLNGYLFNAARWSIKEPEAAPAPKAVEPKVYPKVDLNADSSKRSAEECEVFLKEKRAPYLSDEDLIELCLRGKIPGYALEKTMENEDLMSRVDAFTRAVKIRRAVVSRTKATSAVTSSLEASKLPYKDYNYTLVHGACCENVIGYLPLPLGVAGPLTIDGQSYFIPMATTEGVLVASASRGAKAINAGGGAVTVLTGDGMTRGPCVGFPTLARAAAAKVWIDSEEGQSIMKAAFNSTSRFARLQTMKTALAGTYLYIRFKTTTGDAMGMNMISKGVEKALHVMSTECGFDDMATITISGNFCTDKKSAALNWIDGRGKSVVAEAIIPGDVVKSVLKSNVDALVELNTSKNLIGSAMAGSLGGFNAHASNIVTAIFLATGQDPAQNVESSSCITTMRNLNGDLQISVSMPSIEVGTIGGGTILEGQSAMLDLLGVRGSHPTNPGDNARQLARIVAAATLAGELSLCSALAAGHLVRAHMAHNRSSAPTRSSTPVSAAVGAARGLTMTRTMSPVSVDGSDWSGINQYQKPDGPFSPTLSSRGNLATPPIPGAANGPNGAELPNGTLSGRMSDSGNPPSPTSVAARSSDGTLSDQRSKRYRQMEEILRNHYVVLKRFLSAPYREDRNGRPSKARDKLLRLSATQFHELSTDVYDELRRRQQAMPSPNRPPRPDVPPFLPPRQDFHEKRNQARQKLASLQHVRFRDLATDVYTELERRFPQFPEKESRRASPAPSFRGHPSNGYPSPNGYGPGGYPPPRSQSRGPPRRGYPSGGPPGSPMSGVFPPRQGSLGGPPSVNGDHGPMAKSFQSNTIVPNKSTMVEDDDDMTGVDDDYDARSDAFALDAVLQSRRGTTTTLGEGERKLLADTQSQVSVLQEKVNKLEELLKSKDEELSKHHGDQTKVDELEDLLKAKDEQLFKYQEGHKKAQLGESERKDWEDLKSDLESKISKAEDLNSSLQTELDKVRTEHDAMERELRSQIDGASREGAGDAELQARFADLEIKHKSLQAELQEQQQVTEEVKREAAGFLTEMKALSEQSHSRWEHEERLSSEVHRLEEEVKQWKSRYAKAKTQLRHLRASSTGIELRSDVNAIAKDNAFLQEDGLVKDVHVTKFQISIDELLRIARFDDYNLVMQQIKSVVIAVRHVLRDVEVASDREDSLSASHTKATRRVSATANNLITASKNFASSCGLSPVSLLDAAASHLSTAVVELIRLVKIQPSPAGDLNEDDEEQLAHMKSPDYFSVAPSHGRFSNNGSVYSAMSPPSNHSRNHTESHAANGMTAATKTSYPGPSRDHELQELKLYVEDQTEGLVQSIQALVASIRAEDGLTTIRTHVSAISSIVTNVSSSTEHFIHKPEANPVLRQRAGPIIEKLDQYRARLMGTATEGEEATSAEQVQVIINRLPPIAFEVARETKELVQRLEPVDQEESEDDFR</sequence>
<comment type="caution">
    <text evidence="21">The sequence shown here is derived from an EMBL/GenBank/DDBJ whole genome shotgun (WGS) entry which is preliminary data.</text>
</comment>
<feature type="compositionally biased region" description="Low complexity" evidence="19">
    <location>
        <begin position="1165"/>
        <end position="1178"/>
    </location>
</feature>
<dbReference type="GO" id="GO:0004420">
    <property type="term" value="F:hydroxymethylglutaryl-CoA reductase (NADPH) activity"/>
    <property type="evidence" value="ECO:0007669"/>
    <property type="project" value="UniProtKB-EC"/>
</dbReference>
<feature type="compositionally biased region" description="Acidic residues" evidence="19">
    <location>
        <begin position="1433"/>
        <end position="1444"/>
    </location>
</feature>
<comment type="catalytic activity">
    <reaction evidence="17">
        <text>(R)-mevalonate + 2 NADP(+) + CoA = (3S)-3-hydroxy-3-methylglutaryl-CoA + 2 NADPH + 2 H(+)</text>
        <dbReference type="Rhea" id="RHEA:15989"/>
        <dbReference type="ChEBI" id="CHEBI:15378"/>
        <dbReference type="ChEBI" id="CHEBI:36464"/>
        <dbReference type="ChEBI" id="CHEBI:43074"/>
        <dbReference type="ChEBI" id="CHEBI:57287"/>
        <dbReference type="ChEBI" id="CHEBI:57783"/>
        <dbReference type="ChEBI" id="CHEBI:58349"/>
        <dbReference type="EC" id="1.1.1.34"/>
    </reaction>
</comment>
<dbReference type="VEuPathDB" id="FungiDB:AO090120000216"/>
<comment type="similarity">
    <text evidence="2 17">Belongs to the HMG-CoA reductase family.</text>
</comment>
<keyword evidence="10 17" id="KW-0560">Oxidoreductase</keyword>
<dbReference type="SUPFAM" id="SSF55035">
    <property type="entry name" value="NAD-binding domain of HMG-CoA reductase"/>
    <property type="match status" value="1"/>
</dbReference>
<evidence type="ECO:0000256" key="4">
    <source>
        <dbReference type="ARBA" id="ARBA00022692"/>
    </source>
</evidence>
<keyword evidence="3" id="KW-0444">Lipid biosynthesis</keyword>
<dbReference type="PANTHER" id="PTHR10572:SF24">
    <property type="entry name" value="3-HYDROXY-3-METHYLGLUTARYL-COENZYME A REDUCTASE"/>
    <property type="match status" value="1"/>
</dbReference>
<feature type="coiled-coil region" evidence="18">
    <location>
        <begin position="1477"/>
        <end position="1507"/>
    </location>
</feature>
<feature type="domain" description="SSD" evidence="20">
    <location>
        <begin position="240"/>
        <end position="418"/>
    </location>
</feature>
<keyword evidence="5" id="KW-0677">Repeat</keyword>
<evidence type="ECO:0000256" key="17">
    <source>
        <dbReference type="RuleBase" id="RU361219"/>
    </source>
</evidence>
<keyword evidence="13 17" id="KW-0472">Membrane</keyword>
<evidence type="ECO:0000256" key="11">
    <source>
        <dbReference type="ARBA" id="ARBA00023011"/>
    </source>
</evidence>
<dbReference type="InterPro" id="IPR023074">
    <property type="entry name" value="HMG_CoA_Rdtase_cat_sf"/>
</dbReference>
<feature type="transmembrane region" description="Helical" evidence="17">
    <location>
        <begin position="371"/>
        <end position="390"/>
    </location>
</feature>
<evidence type="ECO:0000256" key="18">
    <source>
        <dbReference type="SAM" id="Coils"/>
    </source>
</evidence>
<dbReference type="PRINTS" id="PR00071">
    <property type="entry name" value="HMGCOARDTASE"/>
</dbReference>
<feature type="transmembrane region" description="Helical" evidence="17">
    <location>
        <begin position="295"/>
        <end position="315"/>
    </location>
</feature>
<evidence type="ECO:0000256" key="19">
    <source>
        <dbReference type="SAM" id="MobiDB-lite"/>
    </source>
</evidence>
<dbReference type="InterPro" id="IPR023076">
    <property type="entry name" value="HMG_CoA_Rdtase_CS"/>
</dbReference>
<keyword evidence="12" id="KW-0443">Lipid metabolism</keyword>
<evidence type="ECO:0000256" key="14">
    <source>
        <dbReference type="ARBA" id="ARBA00023166"/>
    </source>
</evidence>
<evidence type="ECO:0000256" key="5">
    <source>
        <dbReference type="ARBA" id="ARBA00022737"/>
    </source>
</evidence>
<evidence type="ECO:0000256" key="9">
    <source>
        <dbReference type="ARBA" id="ARBA00022989"/>
    </source>
</evidence>
<keyword evidence="11" id="KW-0756">Sterol biosynthesis</keyword>
<feature type="compositionally biased region" description="Polar residues" evidence="19">
    <location>
        <begin position="1419"/>
        <end position="1431"/>
    </location>
</feature>
<keyword evidence="9 17" id="KW-1133">Transmembrane helix</keyword>
<keyword evidence="18" id="KW-0175">Coiled coil</keyword>
<dbReference type="InterPro" id="IPR013724">
    <property type="entry name" value="GIT_SHD"/>
</dbReference>
<dbReference type="Proteomes" id="UP000190312">
    <property type="component" value="Unassembled WGS sequence"/>
</dbReference>
<evidence type="ECO:0000256" key="8">
    <source>
        <dbReference type="ARBA" id="ARBA00022955"/>
    </source>
</evidence>
<comment type="pathway">
    <text evidence="17">Metabolic intermediate biosynthesis; (R)-mevalonate biosynthesis; (R)-mevalonate from acetyl-CoA: step 3/3.</text>
</comment>
<organism evidence="21 22">
    <name type="scientific">Aspergillus oryzae</name>
    <name type="common">Yellow koji mold</name>
    <dbReference type="NCBI Taxonomy" id="5062"/>
    <lineage>
        <taxon>Eukaryota</taxon>
        <taxon>Fungi</taxon>
        <taxon>Dikarya</taxon>
        <taxon>Ascomycota</taxon>
        <taxon>Pezizomycotina</taxon>
        <taxon>Eurotiomycetes</taxon>
        <taxon>Eurotiomycetidae</taxon>
        <taxon>Eurotiales</taxon>
        <taxon>Aspergillaceae</taxon>
        <taxon>Aspergillus</taxon>
        <taxon>Aspergillus subgen. Circumdati</taxon>
    </lineage>
</organism>
<dbReference type="SUPFAM" id="SSF56542">
    <property type="entry name" value="Substrate-binding domain of HMG-CoA reductase"/>
    <property type="match status" value="1"/>
</dbReference>
<dbReference type="PROSITE" id="PS00066">
    <property type="entry name" value="HMG_COA_REDUCTASE_1"/>
    <property type="match status" value="1"/>
</dbReference>
<protein>
    <recommendedName>
        <fullName evidence="17">3-hydroxy-3-methylglutaryl coenzyme A reductase</fullName>
        <shortName evidence="17">HMG-CoA reductase</shortName>
        <ecNumber evidence="17">1.1.1.34</ecNumber>
    </recommendedName>
</protein>
<evidence type="ECO:0000259" key="20">
    <source>
        <dbReference type="PROSITE" id="PS50156"/>
    </source>
</evidence>
<dbReference type="FunFam" id="1.10.3270.10:FF:000001">
    <property type="entry name" value="3-hydroxy-3-methylglutaryl coenzyme A reductase"/>
    <property type="match status" value="1"/>
</dbReference>
<feature type="transmembrane region" description="Helical" evidence="17">
    <location>
        <begin position="479"/>
        <end position="500"/>
    </location>
</feature>
<keyword evidence="6 17" id="KW-0256">Endoplasmic reticulum</keyword>
<dbReference type="FunFam" id="3.30.70.420:FF:000001">
    <property type="entry name" value="3-hydroxy-3-methylglutaryl coenzyme A reductase"/>
    <property type="match status" value="1"/>
</dbReference>
<dbReference type="PROSITE" id="PS50065">
    <property type="entry name" value="HMG_COA_REDUCTASE_4"/>
    <property type="match status" value="1"/>
</dbReference>
<feature type="compositionally biased region" description="Basic and acidic residues" evidence="19">
    <location>
        <begin position="1331"/>
        <end position="1341"/>
    </location>
</feature>
<feature type="region of interest" description="Disordered" evidence="19">
    <location>
        <begin position="1273"/>
        <end position="1296"/>
    </location>
</feature>
<keyword evidence="14" id="KW-1207">Sterol metabolism</keyword>
<evidence type="ECO:0000256" key="13">
    <source>
        <dbReference type="ARBA" id="ARBA00023136"/>
    </source>
</evidence>
<reference evidence="21 22" key="1">
    <citation type="submission" date="2016-10" db="EMBL/GenBank/DDBJ databases">
        <title>Genome sequencing of Aspergillus oryzae BCC7051.</title>
        <authorList>
            <person name="Thammarongtham C."/>
            <person name="Vorapreeda T."/>
            <person name="Nookaew I."/>
            <person name="Srisuk T."/>
            <person name="Land M."/>
            <person name="Jeennor S."/>
            <person name="Laoteng K."/>
        </authorList>
    </citation>
    <scope>NUCLEOTIDE SEQUENCE [LARGE SCALE GENOMIC DNA]</scope>
    <source>
        <strain evidence="21 22">BCC7051</strain>
    </source>
</reference>
<dbReference type="Pfam" id="PF00368">
    <property type="entry name" value="HMG-CoA_red"/>
    <property type="match status" value="1"/>
</dbReference>
<feature type="region of interest" description="Disordered" evidence="19">
    <location>
        <begin position="1331"/>
        <end position="1444"/>
    </location>
</feature>
<dbReference type="GO" id="GO:0005789">
    <property type="term" value="C:endoplasmic reticulum membrane"/>
    <property type="evidence" value="ECO:0007669"/>
    <property type="project" value="UniProtKB-SubCell"/>
</dbReference>
<evidence type="ECO:0000256" key="6">
    <source>
        <dbReference type="ARBA" id="ARBA00022824"/>
    </source>
</evidence>
<dbReference type="GO" id="GO:0008299">
    <property type="term" value="P:isoprenoid biosynthetic process"/>
    <property type="evidence" value="ECO:0007669"/>
    <property type="project" value="InterPro"/>
</dbReference>
<dbReference type="InterPro" id="IPR056439">
    <property type="entry name" value="VBS_C3G9"/>
</dbReference>
<keyword evidence="8" id="KW-0752">Steroid biosynthesis</keyword>
<dbReference type="Pfam" id="PF13323">
    <property type="entry name" value="HPIH"/>
    <property type="match status" value="1"/>
</dbReference>
<feature type="transmembrane region" description="Helical" evidence="17">
    <location>
        <begin position="269"/>
        <end position="289"/>
    </location>
</feature>
<feature type="region of interest" description="Disordered" evidence="19">
    <location>
        <begin position="1124"/>
        <end position="1210"/>
    </location>
</feature>
<dbReference type="InterPro" id="IPR025583">
    <property type="entry name" value="HMG-CoA_N_dom"/>
</dbReference>
<keyword evidence="15" id="KW-0753">Steroid metabolism</keyword>
<feature type="region of interest" description="Disordered" evidence="19">
    <location>
        <begin position="331"/>
        <end position="350"/>
    </location>
</feature>
<evidence type="ECO:0000256" key="1">
    <source>
        <dbReference type="ARBA" id="ARBA00004477"/>
    </source>
</evidence>
<dbReference type="UniPathway" id="UPA00058">
    <property type="reaction ID" value="UER00103"/>
</dbReference>
<feature type="compositionally biased region" description="Polar residues" evidence="19">
    <location>
        <begin position="340"/>
        <end position="350"/>
    </location>
</feature>
<dbReference type="EMBL" id="MKZY01000009">
    <property type="protein sequence ID" value="OOO05522.1"/>
    <property type="molecule type" value="Genomic_DNA"/>
</dbReference>
<feature type="compositionally biased region" description="Polar residues" evidence="19">
    <location>
        <begin position="1179"/>
        <end position="1207"/>
    </location>
</feature>
<evidence type="ECO:0000256" key="12">
    <source>
        <dbReference type="ARBA" id="ARBA00023098"/>
    </source>
</evidence>
<dbReference type="InterPro" id="IPR000731">
    <property type="entry name" value="SSD"/>
</dbReference>
<dbReference type="Gene3D" id="1.10.3270.10">
    <property type="entry name" value="HMGR, N-terminal domain"/>
    <property type="match status" value="1"/>
</dbReference>
<dbReference type="GO" id="GO:0006696">
    <property type="term" value="P:ergosterol biosynthetic process"/>
    <property type="evidence" value="ECO:0007669"/>
    <property type="project" value="TreeGrafter"/>
</dbReference>
<dbReference type="FunFam" id="3.90.770.10:FF:000001">
    <property type="entry name" value="3-hydroxy-3-methylglutaryl coenzyme A reductase"/>
    <property type="match status" value="1"/>
</dbReference>
<gene>
    <name evidence="21" type="ORF">OAory_01070380</name>
</gene>
<feature type="transmembrane region" description="Helical" evidence="17">
    <location>
        <begin position="396"/>
        <end position="418"/>
    </location>
</feature>
<accession>A0A1S9D8W4</accession>
<dbReference type="Pfam" id="PF12205">
    <property type="entry name" value="GIT1_C"/>
    <property type="match status" value="1"/>
</dbReference>
<evidence type="ECO:0000256" key="10">
    <source>
        <dbReference type="ARBA" id="ARBA00023002"/>
    </source>
</evidence>
<dbReference type="SMART" id="SM00555">
    <property type="entry name" value="GIT"/>
    <property type="match status" value="2"/>
</dbReference>
<dbReference type="PROSITE" id="PS01192">
    <property type="entry name" value="HMG_COA_REDUCTASE_3"/>
    <property type="match status" value="1"/>
</dbReference>
<name>A0A1S9D8W4_ASPOZ</name>
<dbReference type="InterPro" id="IPR002202">
    <property type="entry name" value="HMG_CoA_Rdtase"/>
</dbReference>
<dbReference type="InterPro" id="IPR004554">
    <property type="entry name" value="HMG_CoA_Rdtase_eu_arc"/>
</dbReference>
<dbReference type="PROSITE" id="PS00318">
    <property type="entry name" value="HMG_COA_REDUCTASE_2"/>
    <property type="match status" value="1"/>
</dbReference>
<dbReference type="NCBIfam" id="TIGR00533">
    <property type="entry name" value="HMG_CoA_R_NADP"/>
    <property type="match status" value="1"/>
</dbReference>
<proteinExistence type="inferred from homology"/>
<dbReference type="Pfam" id="PF23742">
    <property type="entry name" value="VBS_C3G9"/>
    <property type="match status" value="1"/>
</dbReference>
<dbReference type="InterPro" id="IPR009023">
    <property type="entry name" value="HMG_CoA_Rdtase_NAD(P)-bd_sf"/>
</dbReference>
<feature type="compositionally biased region" description="Low complexity" evidence="19">
    <location>
        <begin position="1372"/>
        <end position="1382"/>
    </location>
</feature>
<dbReference type="GO" id="GO:0015936">
    <property type="term" value="P:coenzyme A metabolic process"/>
    <property type="evidence" value="ECO:0007669"/>
    <property type="project" value="InterPro"/>
</dbReference>
<evidence type="ECO:0000313" key="21">
    <source>
        <dbReference type="EMBL" id="OOO05522.1"/>
    </source>
</evidence>
<comment type="subcellular location">
    <subcellularLocation>
        <location evidence="1 17">Endoplasmic reticulum membrane</location>
        <topology evidence="1 17">Multi-pass membrane protein</topology>
    </subcellularLocation>
</comment>
<evidence type="ECO:0000256" key="15">
    <source>
        <dbReference type="ARBA" id="ARBA00023221"/>
    </source>
</evidence>
<dbReference type="EC" id="1.1.1.34" evidence="17"/>
<evidence type="ECO:0000313" key="22">
    <source>
        <dbReference type="Proteomes" id="UP000190312"/>
    </source>
</evidence>
<feature type="compositionally biased region" description="Pro residues" evidence="19">
    <location>
        <begin position="1279"/>
        <end position="1292"/>
    </location>
</feature>
<keyword evidence="7 17" id="KW-0521">NADP</keyword>
<evidence type="ECO:0000256" key="3">
    <source>
        <dbReference type="ARBA" id="ARBA00022516"/>
    </source>
</evidence>
<comment type="function">
    <text evidence="16">HMG-CoA reductase; part of the first module of ergosterol biosynthesis pathway that includes the early steps of the pathway, conserved across all eukaryotes, and which results in the formation of mevalonate from acetyl-coenzyme A (acetyl-CoA). In this module, the cytosolic acetyl-CoA acetyltransferase catalyzes the formation of acetoacetyl-CoA. The hydroxymethylglutaryl-CoA synthase then condenses acetyl-CoA with acetoacetyl-CoA to form HMG-CoA. The rate-limiting step of the early module is the reduction to mevalonate by the 3-hydroxy-3-methylglutaryl-coenzyme A (HMG-CoA) reductase.</text>
</comment>
<dbReference type="InterPro" id="IPR022018">
    <property type="entry name" value="GIT1_C"/>
</dbReference>
<dbReference type="Pfam" id="PF08518">
    <property type="entry name" value="GIT_SHD"/>
    <property type="match status" value="2"/>
</dbReference>
<keyword evidence="4 17" id="KW-0812">Transmembrane</keyword>
<dbReference type="GO" id="GO:0005778">
    <property type="term" value="C:peroxisomal membrane"/>
    <property type="evidence" value="ECO:0007669"/>
    <property type="project" value="TreeGrafter"/>
</dbReference>
<evidence type="ECO:0000256" key="7">
    <source>
        <dbReference type="ARBA" id="ARBA00022857"/>
    </source>
</evidence>
<dbReference type="OrthoDB" id="310654at2759"/>
<evidence type="ECO:0000256" key="16">
    <source>
        <dbReference type="ARBA" id="ARBA00055076"/>
    </source>
</evidence>